<feature type="region of interest" description="Disordered" evidence="1">
    <location>
        <begin position="221"/>
        <end position="246"/>
    </location>
</feature>
<protein>
    <submittedName>
        <fullName evidence="2">Uncharacterized protein</fullName>
    </submittedName>
</protein>
<proteinExistence type="predicted"/>
<accession>A0A0M0HXT5</accession>
<feature type="compositionally biased region" description="Polar residues" evidence="1">
    <location>
        <begin position="231"/>
        <end position="246"/>
    </location>
</feature>
<organism evidence="2 3">
    <name type="scientific">Vibrio hepatarius</name>
    <dbReference type="NCBI Taxonomy" id="171383"/>
    <lineage>
        <taxon>Bacteria</taxon>
        <taxon>Pseudomonadati</taxon>
        <taxon>Pseudomonadota</taxon>
        <taxon>Gammaproteobacteria</taxon>
        <taxon>Vibrionales</taxon>
        <taxon>Vibrionaceae</taxon>
        <taxon>Vibrio</taxon>
        <taxon>Vibrio oreintalis group</taxon>
    </lineage>
</organism>
<dbReference type="EMBL" id="LHPI01000013">
    <property type="protein sequence ID" value="KOO06880.1"/>
    <property type="molecule type" value="Genomic_DNA"/>
</dbReference>
<evidence type="ECO:0000313" key="2">
    <source>
        <dbReference type="EMBL" id="KOO06880.1"/>
    </source>
</evidence>
<dbReference type="AlphaFoldDB" id="A0A0M0HXT5"/>
<reference evidence="3" key="1">
    <citation type="submission" date="2015-08" db="EMBL/GenBank/DDBJ databases">
        <title>Vibrio galatheae sp. nov., a novel member of the Vibrionaceae family isolated from the Solomon Islands.</title>
        <authorList>
            <person name="Giubergia S."/>
            <person name="Machado H."/>
            <person name="Mateiu R.V."/>
            <person name="Gram L."/>
        </authorList>
    </citation>
    <scope>NUCLEOTIDE SEQUENCE [LARGE SCALE GENOMIC DNA]</scope>
    <source>
        <strain evidence="3">DSM 19134</strain>
    </source>
</reference>
<comment type="caution">
    <text evidence="2">The sequence shown here is derived from an EMBL/GenBank/DDBJ whole genome shotgun (WGS) entry which is preliminary data.</text>
</comment>
<name>A0A0M0HXT5_9VIBR</name>
<dbReference type="OrthoDB" id="9998953at2"/>
<keyword evidence="3" id="KW-1185">Reference proteome</keyword>
<dbReference type="RefSeq" id="WP_053409797.1">
    <property type="nucleotide sequence ID" value="NZ_LHPI01000013.1"/>
</dbReference>
<dbReference type="Proteomes" id="UP000037530">
    <property type="component" value="Unassembled WGS sequence"/>
</dbReference>
<sequence length="317" mass="34412">MHSSYVQNCVFLLNEYPVNSKHLVNAKKFLVYVLLFSFVFSGIIRLVDYLNAPPPILSVYADQEFCPGALKVTSKDDFGFILNCSTISKGSELDSSVVIQKLSKLDTNVYKVVAVLSGNRTSDPDVIATLPSFVESDVVKAFVSNALNVTGTDVLDSGTVYWGIGKSSKQDLGLVSALLERGLSNPYSRFNDSIMKDLVKSELAARIVKTSPDLTITKNTEKAPVQEEDTQTISVEPEQPSSNKCLENTNGSPFCSVADNMVKMLDGPLVKIMMMLFIMGVIFFSVVSPNLVMFASSILAVLFLANASTIASTILGN</sequence>
<dbReference type="PATRIC" id="fig|171383.3.peg.2928"/>
<gene>
    <name evidence="2" type="ORF">AKJ31_14330</name>
</gene>
<dbReference type="STRING" id="171383.AKJ31_14330"/>
<evidence type="ECO:0000313" key="3">
    <source>
        <dbReference type="Proteomes" id="UP000037530"/>
    </source>
</evidence>
<evidence type="ECO:0000256" key="1">
    <source>
        <dbReference type="SAM" id="MobiDB-lite"/>
    </source>
</evidence>